<keyword evidence="3" id="KW-0804">Transcription</keyword>
<accession>A0A7W4J6I1</accession>
<dbReference type="SMART" id="SM00895">
    <property type="entry name" value="FCD"/>
    <property type="match status" value="1"/>
</dbReference>
<sequence>MLPASIYTRAGAEPRGIASEAVGNALRDAILDGLLTEGQALPQSELAGGFGVSTIPVREALKQLEAEGLVAFQANRGAMVTGLSEADIIEFSEIRAMLEERAAAQAVARMTRLDLARIEDAYDAFVAGTSDAPDGMARSGPLNWAFHGAIYAAAGRPRLLEMIEALHRRVDRYIRGHLEIAGRKQVTDTEHLALLDACRRRDADAVARLTRQHILDAATISVDVLHRRRAGEG</sequence>
<proteinExistence type="predicted"/>
<protein>
    <submittedName>
        <fullName evidence="5">GntR family transcriptional regulator</fullName>
    </submittedName>
</protein>
<dbReference type="SMART" id="SM00345">
    <property type="entry name" value="HTH_GNTR"/>
    <property type="match status" value="1"/>
</dbReference>
<evidence type="ECO:0000256" key="2">
    <source>
        <dbReference type="ARBA" id="ARBA00023125"/>
    </source>
</evidence>
<dbReference type="SUPFAM" id="SSF48008">
    <property type="entry name" value="GntR ligand-binding domain-like"/>
    <property type="match status" value="1"/>
</dbReference>
<reference evidence="5 6" key="1">
    <citation type="submission" date="2020-04" db="EMBL/GenBank/DDBJ databases">
        <title>Description of novel Gluconacetobacter.</title>
        <authorList>
            <person name="Sombolestani A."/>
        </authorList>
    </citation>
    <scope>NUCLEOTIDE SEQUENCE [LARGE SCALE GENOMIC DNA]</scope>
    <source>
        <strain evidence="5 6">LMG 21312</strain>
    </source>
</reference>
<evidence type="ECO:0000259" key="4">
    <source>
        <dbReference type="PROSITE" id="PS50949"/>
    </source>
</evidence>
<keyword evidence="2" id="KW-0238">DNA-binding</keyword>
<dbReference type="SUPFAM" id="SSF46785">
    <property type="entry name" value="Winged helix' DNA-binding domain"/>
    <property type="match status" value="1"/>
</dbReference>
<dbReference type="InterPro" id="IPR000524">
    <property type="entry name" value="Tscrpt_reg_HTH_GntR"/>
</dbReference>
<dbReference type="Proteomes" id="UP000561066">
    <property type="component" value="Unassembled WGS sequence"/>
</dbReference>
<dbReference type="PROSITE" id="PS50949">
    <property type="entry name" value="HTH_GNTR"/>
    <property type="match status" value="1"/>
</dbReference>
<dbReference type="Gene3D" id="1.20.120.530">
    <property type="entry name" value="GntR ligand-binding domain-like"/>
    <property type="match status" value="1"/>
</dbReference>
<dbReference type="RefSeq" id="WP_182942511.1">
    <property type="nucleotide sequence ID" value="NZ_JABEQH010000007.1"/>
</dbReference>
<name>A0A7W4J6I1_9PROT</name>
<dbReference type="InterPro" id="IPR008920">
    <property type="entry name" value="TF_FadR/GntR_C"/>
</dbReference>
<evidence type="ECO:0000256" key="3">
    <source>
        <dbReference type="ARBA" id="ARBA00023163"/>
    </source>
</evidence>
<dbReference type="GO" id="GO:0003677">
    <property type="term" value="F:DNA binding"/>
    <property type="evidence" value="ECO:0007669"/>
    <property type="project" value="UniProtKB-KW"/>
</dbReference>
<organism evidence="5 6">
    <name type="scientific">Gluconacetobacter johannae</name>
    <dbReference type="NCBI Taxonomy" id="112140"/>
    <lineage>
        <taxon>Bacteria</taxon>
        <taxon>Pseudomonadati</taxon>
        <taxon>Pseudomonadota</taxon>
        <taxon>Alphaproteobacteria</taxon>
        <taxon>Acetobacterales</taxon>
        <taxon>Acetobacteraceae</taxon>
        <taxon>Gluconacetobacter</taxon>
    </lineage>
</organism>
<keyword evidence="1" id="KW-0805">Transcription regulation</keyword>
<dbReference type="InterPro" id="IPR036388">
    <property type="entry name" value="WH-like_DNA-bd_sf"/>
</dbReference>
<dbReference type="GO" id="GO:0003700">
    <property type="term" value="F:DNA-binding transcription factor activity"/>
    <property type="evidence" value="ECO:0007669"/>
    <property type="project" value="InterPro"/>
</dbReference>
<evidence type="ECO:0000256" key="1">
    <source>
        <dbReference type="ARBA" id="ARBA00023015"/>
    </source>
</evidence>
<dbReference type="PANTHER" id="PTHR43537">
    <property type="entry name" value="TRANSCRIPTIONAL REGULATOR, GNTR FAMILY"/>
    <property type="match status" value="1"/>
</dbReference>
<gene>
    <name evidence="5" type="ORF">HLH21_06510</name>
</gene>
<dbReference type="Gene3D" id="1.10.10.10">
    <property type="entry name" value="Winged helix-like DNA-binding domain superfamily/Winged helix DNA-binding domain"/>
    <property type="match status" value="1"/>
</dbReference>
<dbReference type="InterPro" id="IPR011711">
    <property type="entry name" value="GntR_C"/>
</dbReference>
<keyword evidence="6" id="KW-1185">Reference proteome</keyword>
<dbReference type="AlphaFoldDB" id="A0A7W4J6I1"/>
<dbReference type="EMBL" id="JABEQH010000007">
    <property type="protein sequence ID" value="MBB2175582.1"/>
    <property type="molecule type" value="Genomic_DNA"/>
</dbReference>
<dbReference type="Pfam" id="PF07729">
    <property type="entry name" value="FCD"/>
    <property type="match status" value="1"/>
</dbReference>
<evidence type="ECO:0000313" key="6">
    <source>
        <dbReference type="Proteomes" id="UP000561066"/>
    </source>
</evidence>
<dbReference type="InterPro" id="IPR036390">
    <property type="entry name" value="WH_DNA-bd_sf"/>
</dbReference>
<dbReference type="CDD" id="cd07377">
    <property type="entry name" value="WHTH_GntR"/>
    <property type="match status" value="1"/>
</dbReference>
<feature type="domain" description="HTH gntR-type" evidence="4">
    <location>
        <begin position="16"/>
        <end position="83"/>
    </location>
</feature>
<dbReference type="PANTHER" id="PTHR43537:SF41">
    <property type="entry name" value="TRANSCRIPTIONAL REGULATORY PROTEIN"/>
    <property type="match status" value="1"/>
</dbReference>
<comment type="caution">
    <text evidence="5">The sequence shown here is derived from an EMBL/GenBank/DDBJ whole genome shotgun (WGS) entry which is preliminary data.</text>
</comment>
<dbReference type="Pfam" id="PF00392">
    <property type="entry name" value="GntR"/>
    <property type="match status" value="1"/>
</dbReference>
<evidence type="ECO:0000313" key="5">
    <source>
        <dbReference type="EMBL" id="MBB2175582.1"/>
    </source>
</evidence>